<proteinExistence type="predicted"/>
<protein>
    <submittedName>
        <fullName evidence="3">Uncharacterized protein</fullName>
    </submittedName>
</protein>
<organism evidence="3 4">
    <name type="scientific">Laceyella putida</name>
    <dbReference type="NCBI Taxonomy" id="110101"/>
    <lineage>
        <taxon>Bacteria</taxon>
        <taxon>Bacillati</taxon>
        <taxon>Bacillota</taxon>
        <taxon>Bacilli</taxon>
        <taxon>Bacillales</taxon>
        <taxon>Thermoactinomycetaceae</taxon>
        <taxon>Laceyella</taxon>
    </lineage>
</organism>
<comment type="caution">
    <text evidence="3">The sequence shown here is derived from an EMBL/GenBank/DDBJ whole genome shotgun (WGS) entry which is preliminary data.</text>
</comment>
<dbReference type="EMBL" id="JBHTBW010000045">
    <property type="protein sequence ID" value="MFC7442061.1"/>
    <property type="molecule type" value="Genomic_DNA"/>
</dbReference>
<keyword evidence="2" id="KW-1133">Transmembrane helix</keyword>
<feature type="transmembrane region" description="Helical" evidence="2">
    <location>
        <begin position="12"/>
        <end position="33"/>
    </location>
</feature>
<dbReference type="Proteomes" id="UP001596500">
    <property type="component" value="Unassembled WGS sequence"/>
</dbReference>
<keyword evidence="1" id="KW-0175">Coiled coil</keyword>
<accession>A0ABW2RM21</accession>
<gene>
    <name evidence="3" type="ORF">ACFQNG_13260</name>
</gene>
<feature type="coiled-coil region" evidence="1">
    <location>
        <begin position="108"/>
        <end position="142"/>
    </location>
</feature>
<evidence type="ECO:0000256" key="2">
    <source>
        <dbReference type="SAM" id="Phobius"/>
    </source>
</evidence>
<keyword evidence="2" id="KW-0472">Membrane</keyword>
<keyword evidence="4" id="KW-1185">Reference proteome</keyword>
<evidence type="ECO:0000256" key="1">
    <source>
        <dbReference type="SAM" id="Coils"/>
    </source>
</evidence>
<evidence type="ECO:0000313" key="4">
    <source>
        <dbReference type="Proteomes" id="UP001596500"/>
    </source>
</evidence>
<name>A0ABW2RM21_9BACL</name>
<reference evidence="4" key="1">
    <citation type="journal article" date="2019" name="Int. J. Syst. Evol. Microbiol.">
        <title>The Global Catalogue of Microorganisms (GCM) 10K type strain sequencing project: providing services to taxonomists for standard genome sequencing and annotation.</title>
        <authorList>
            <consortium name="The Broad Institute Genomics Platform"/>
            <consortium name="The Broad Institute Genome Sequencing Center for Infectious Disease"/>
            <person name="Wu L."/>
            <person name="Ma J."/>
        </authorList>
    </citation>
    <scope>NUCLEOTIDE SEQUENCE [LARGE SCALE GENOMIC DNA]</scope>
    <source>
        <strain evidence="4">CGMCC 1.12942</strain>
    </source>
</reference>
<keyword evidence="2" id="KW-0812">Transmembrane</keyword>
<dbReference type="RefSeq" id="WP_379865691.1">
    <property type="nucleotide sequence ID" value="NZ_JBHTBW010000045.1"/>
</dbReference>
<evidence type="ECO:0000313" key="3">
    <source>
        <dbReference type="EMBL" id="MFC7442061.1"/>
    </source>
</evidence>
<sequence>MNQEKKANWVKSVVFCLLGLLFLVLIFGVYVLPMLPKEWVGDSNDPDTVANQIASMSFLLTFISTIGAVGGIGFTIFGYFQSTRIPEMVEKEVDKRYKEIDKERRLNDERHQKEIEHLKKVNEELNSKWDELSREIMLLRRLDEHYLLYAYQYFLDEINSGKIKPGQAFFFENPSNAENSLLTIGRREGFIISKQEENEFGHNWYFTEEPVFSEWKVSREQWVRDRKRALNRPL</sequence>
<feature type="transmembrane region" description="Helical" evidence="2">
    <location>
        <begin position="53"/>
        <end position="80"/>
    </location>
</feature>